<dbReference type="PANTHER" id="PTHR11537:SF254">
    <property type="entry name" value="POTASSIUM VOLTAGE-GATED CHANNEL PROTEIN SHAB"/>
    <property type="match status" value="1"/>
</dbReference>
<evidence type="ECO:0000256" key="2">
    <source>
        <dbReference type="ARBA" id="ARBA00022448"/>
    </source>
</evidence>
<accession>A0A532V197</accession>
<comment type="subcellular location">
    <subcellularLocation>
        <location evidence="1">Membrane</location>
        <topology evidence="1">Multi-pass membrane protein</topology>
    </subcellularLocation>
</comment>
<feature type="transmembrane region" description="Helical" evidence="12">
    <location>
        <begin position="54"/>
        <end position="74"/>
    </location>
</feature>
<evidence type="ECO:0000256" key="9">
    <source>
        <dbReference type="ARBA" id="ARBA00023065"/>
    </source>
</evidence>
<dbReference type="InterPro" id="IPR028325">
    <property type="entry name" value="VG_K_chnl"/>
</dbReference>
<gene>
    <name evidence="14" type="ORF">CEE36_08990</name>
</gene>
<sequence length="217" mass="24712">MILQSLPELSHWAVFFRWFEVISVMIFTVEYVFRVWSCTVDRRYGKLGPVLGRLRFIVSFMGLVDLFAILPFYLPFVIPIDLRMIRFLRVIRMFRVLKAGRYSEALKTLGRVLKAKLAELVMTLTVTIILLVISASLMYYVENAVQPDVFRSIPHALWWSVATLTTVGYGDIYPITFLGKIFGAIIAILGVGLFALPAGILGGGFVEDLRRRKKKAN</sequence>
<feature type="transmembrane region" description="Helical" evidence="12">
    <location>
        <begin position="12"/>
        <end position="33"/>
    </location>
</feature>
<keyword evidence="10 12" id="KW-0472">Membrane</keyword>
<keyword evidence="11 14" id="KW-0407">Ion channel</keyword>
<dbReference type="PRINTS" id="PR00169">
    <property type="entry name" value="KCHANNEL"/>
</dbReference>
<keyword evidence="6" id="KW-0851">Voltage-gated channel</keyword>
<name>A0A532V197_UNCT6</name>
<proteinExistence type="predicted"/>
<evidence type="ECO:0000256" key="7">
    <source>
        <dbReference type="ARBA" id="ARBA00022958"/>
    </source>
</evidence>
<evidence type="ECO:0000256" key="12">
    <source>
        <dbReference type="SAM" id="Phobius"/>
    </source>
</evidence>
<keyword evidence="9" id="KW-0406">Ion transport</keyword>
<evidence type="ECO:0000256" key="8">
    <source>
        <dbReference type="ARBA" id="ARBA00022989"/>
    </source>
</evidence>
<feature type="domain" description="Ion transport" evidence="13">
    <location>
        <begin position="14"/>
        <end position="209"/>
    </location>
</feature>
<feature type="transmembrane region" description="Helical" evidence="12">
    <location>
        <begin position="120"/>
        <end position="141"/>
    </location>
</feature>
<dbReference type="PANTHER" id="PTHR11537">
    <property type="entry name" value="VOLTAGE-GATED POTASSIUM CHANNEL"/>
    <property type="match status" value="1"/>
</dbReference>
<keyword evidence="8 12" id="KW-1133">Transmembrane helix</keyword>
<keyword evidence="2" id="KW-0813">Transport</keyword>
<evidence type="ECO:0000313" key="15">
    <source>
        <dbReference type="Proteomes" id="UP000317778"/>
    </source>
</evidence>
<dbReference type="AlphaFoldDB" id="A0A532V197"/>
<dbReference type="GO" id="GO:0008076">
    <property type="term" value="C:voltage-gated potassium channel complex"/>
    <property type="evidence" value="ECO:0007669"/>
    <property type="project" value="InterPro"/>
</dbReference>
<evidence type="ECO:0000256" key="6">
    <source>
        <dbReference type="ARBA" id="ARBA00022882"/>
    </source>
</evidence>
<dbReference type="GO" id="GO:0005249">
    <property type="term" value="F:voltage-gated potassium channel activity"/>
    <property type="evidence" value="ECO:0007669"/>
    <property type="project" value="InterPro"/>
</dbReference>
<dbReference type="SUPFAM" id="SSF81324">
    <property type="entry name" value="Voltage-gated potassium channels"/>
    <property type="match status" value="1"/>
</dbReference>
<dbReference type="EMBL" id="NJBO01000015">
    <property type="protein sequence ID" value="TKJ40990.1"/>
    <property type="molecule type" value="Genomic_DNA"/>
</dbReference>
<keyword evidence="3" id="KW-0633">Potassium transport</keyword>
<keyword evidence="4 12" id="KW-0812">Transmembrane</keyword>
<evidence type="ECO:0000313" key="14">
    <source>
        <dbReference type="EMBL" id="TKJ40990.1"/>
    </source>
</evidence>
<protein>
    <submittedName>
        <fullName evidence="14">Potassium channel protein</fullName>
    </submittedName>
</protein>
<evidence type="ECO:0000259" key="13">
    <source>
        <dbReference type="Pfam" id="PF00520"/>
    </source>
</evidence>
<feature type="transmembrane region" description="Helical" evidence="12">
    <location>
        <begin position="181"/>
        <end position="206"/>
    </location>
</feature>
<dbReference type="Gene3D" id="1.10.287.70">
    <property type="match status" value="1"/>
</dbReference>
<dbReference type="Pfam" id="PF00520">
    <property type="entry name" value="Ion_trans"/>
    <property type="match status" value="1"/>
</dbReference>
<dbReference type="GO" id="GO:0001508">
    <property type="term" value="P:action potential"/>
    <property type="evidence" value="ECO:0007669"/>
    <property type="project" value="TreeGrafter"/>
</dbReference>
<evidence type="ECO:0000256" key="11">
    <source>
        <dbReference type="ARBA" id="ARBA00023303"/>
    </source>
</evidence>
<evidence type="ECO:0000256" key="4">
    <source>
        <dbReference type="ARBA" id="ARBA00022692"/>
    </source>
</evidence>
<dbReference type="FunFam" id="1.10.287.70:FF:000028">
    <property type="entry name" value="potassium voltage-gated channel subfamily D member 3"/>
    <property type="match status" value="1"/>
</dbReference>
<keyword evidence="7" id="KW-0630">Potassium</keyword>
<organism evidence="14 15">
    <name type="scientific">candidate division TA06 bacterium B3_TA06</name>
    <dbReference type="NCBI Taxonomy" id="2012487"/>
    <lineage>
        <taxon>Bacteria</taxon>
        <taxon>Bacteria division TA06</taxon>
    </lineage>
</organism>
<evidence type="ECO:0000256" key="5">
    <source>
        <dbReference type="ARBA" id="ARBA00022826"/>
    </source>
</evidence>
<keyword evidence="5" id="KW-0631">Potassium channel</keyword>
<evidence type="ECO:0000256" key="10">
    <source>
        <dbReference type="ARBA" id="ARBA00023136"/>
    </source>
</evidence>
<evidence type="ECO:0000256" key="3">
    <source>
        <dbReference type="ARBA" id="ARBA00022538"/>
    </source>
</evidence>
<reference evidence="14 15" key="1">
    <citation type="submission" date="2017-06" db="EMBL/GenBank/DDBJ databases">
        <title>Novel microbial phyla capable of carbon fixation and sulfur reduction in deep-sea sediments.</title>
        <authorList>
            <person name="Huang J."/>
            <person name="Baker B."/>
            <person name="Wang Y."/>
        </authorList>
    </citation>
    <scope>NUCLEOTIDE SEQUENCE [LARGE SCALE GENOMIC DNA]</scope>
    <source>
        <strain evidence="14">B3_TA06</strain>
    </source>
</reference>
<dbReference type="Proteomes" id="UP000317778">
    <property type="component" value="Unassembled WGS sequence"/>
</dbReference>
<feature type="transmembrane region" description="Helical" evidence="12">
    <location>
        <begin position="153"/>
        <end position="175"/>
    </location>
</feature>
<dbReference type="InterPro" id="IPR005821">
    <property type="entry name" value="Ion_trans_dom"/>
</dbReference>
<dbReference type="Gene3D" id="1.20.120.350">
    <property type="entry name" value="Voltage-gated potassium channels. Chain C"/>
    <property type="match status" value="1"/>
</dbReference>
<evidence type="ECO:0000256" key="1">
    <source>
        <dbReference type="ARBA" id="ARBA00004141"/>
    </source>
</evidence>
<dbReference type="InterPro" id="IPR027359">
    <property type="entry name" value="Volt_channel_dom_sf"/>
</dbReference>
<comment type="caution">
    <text evidence="14">The sequence shown here is derived from an EMBL/GenBank/DDBJ whole genome shotgun (WGS) entry which is preliminary data.</text>
</comment>